<dbReference type="Proteomes" id="UP000651482">
    <property type="component" value="Unassembled WGS sequence"/>
</dbReference>
<sequence>MERFHSGLFAAFSAFFQEMEFELRQQFRGTQIACRFFRHKAAALSIHMKLGLYRMVAATRTQNAAPKTQTAVAADEKPGQLRIRKRKM</sequence>
<gene>
    <name evidence="2" type="ORF">IAG03_06960</name>
</gene>
<dbReference type="AlphaFoldDB" id="A0A926HN22"/>
<proteinExistence type="predicted"/>
<comment type="caution">
    <text evidence="2">The sequence shown here is derived from an EMBL/GenBank/DDBJ whole genome shotgun (WGS) entry which is preliminary data.</text>
</comment>
<dbReference type="EMBL" id="JACRSN010000008">
    <property type="protein sequence ID" value="MBC8533747.1"/>
    <property type="molecule type" value="Genomic_DNA"/>
</dbReference>
<name>A0A926HN22_9FIRM</name>
<evidence type="ECO:0000313" key="3">
    <source>
        <dbReference type="Proteomes" id="UP000651482"/>
    </source>
</evidence>
<reference evidence="2" key="1">
    <citation type="submission" date="2020-08" db="EMBL/GenBank/DDBJ databases">
        <title>Genome public.</title>
        <authorList>
            <person name="Liu C."/>
            <person name="Sun Q."/>
        </authorList>
    </citation>
    <scope>NUCLEOTIDE SEQUENCE</scope>
    <source>
        <strain evidence="2">NSJ-40</strain>
    </source>
</reference>
<accession>A0A926HN22</accession>
<organism evidence="2 3">
    <name type="scientific">Yeguia hominis</name>
    <dbReference type="NCBI Taxonomy" id="2763662"/>
    <lineage>
        <taxon>Bacteria</taxon>
        <taxon>Bacillati</taxon>
        <taxon>Bacillota</taxon>
        <taxon>Clostridia</taxon>
        <taxon>Eubacteriales</taxon>
        <taxon>Yeguiaceae</taxon>
        <taxon>Yeguia</taxon>
    </lineage>
</organism>
<protein>
    <submittedName>
        <fullName evidence="2">Uncharacterized protein</fullName>
    </submittedName>
</protein>
<feature type="region of interest" description="Disordered" evidence="1">
    <location>
        <begin position="64"/>
        <end position="88"/>
    </location>
</feature>
<keyword evidence="3" id="KW-1185">Reference proteome</keyword>
<dbReference type="RefSeq" id="WP_249319389.1">
    <property type="nucleotide sequence ID" value="NZ_JACRSN010000008.1"/>
</dbReference>
<evidence type="ECO:0000256" key="1">
    <source>
        <dbReference type="SAM" id="MobiDB-lite"/>
    </source>
</evidence>
<evidence type="ECO:0000313" key="2">
    <source>
        <dbReference type="EMBL" id="MBC8533747.1"/>
    </source>
</evidence>